<dbReference type="OrthoDB" id="9765084at2"/>
<dbReference type="GO" id="GO:0008168">
    <property type="term" value="F:methyltransferase activity"/>
    <property type="evidence" value="ECO:0007669"/>
    <property type="project" value="UniProtKB-KW"/>
</dbReference>
<dbReference type="GO" id="GO:0032259">
    <property type="term" value="P:methylation"/>
    <property type="evidence" value="ECO:0007669"/>
    <property type="project" value="UniProtKB-KW"/>
</dbReference>
<feature type="region of interest" description="Disordered" evidence="1">
    <location>
        <begin position="1"/>
        <end position="22"/>
    </location>
</feature>
<dbReference type="InterPro" id="IPR029063">
    <property type="entry name" value="SAM-dependent_MTases_sf"/>
</dbReference>
<evidence type="ECO:0000256" key="1">
    <source>
        <dbReference type="SAM" id="MobiDB-lite"/>
    </source>
</evidence>
<name>A0A2N9MAG4_9BACT</name>
<keyword evidence="2" id="KW-0808">Transferase</keyword>
<evidence type="ECO:0000313" key="2">
    <source>
        <dbReference type="EMBL" id="SPE32446.1"/>
    </source>
</evidence>
<proteinExistence type="predicted"/>
<evidence type="ECO:0000313" key="3">
    <source>
        <dbReference type="Proteomes" id="UP000239735"/>
    </source>
</evidence>
<accession>A0A2N9MAG4</accession>
<organism evidence="2 3">
    <name type="scientific">Candidatus Sulfuritelmatomonas gaucii</name>
    <dbReference type="NCBI Taxonomy" id="2043161"/>
    <lineage>
        <taxon>Bacteria</taxon>
        <taxon>Pseudomonadati</taxon>
        <taxon>Acidobacteriota</taxon>
        <taxon>Terriglobia</taxon>
        <taxon>Terriglobales</taxon>
        <taxon>Acidobacteriaceae</taxon>
        <taxon>Candidatus Sulfuritelmatomonas</taxon>
    </lineage>
</organism>
<dbReference type="EMBL" id="OKRB01000161">
    <property type="protein sequence ID" value="SPE32446.1"/>
    <property type="molecule type" value="Genomic_DNA"/>
</dbReference>
<protein>
    <submittedName>
        <fullName evidence="2">Methyltransferase type 12</fullName>
    </submittedName>
</protein>
<dbReference type="AlphaFoldDB" id="A0A2N9MAG4"/>
<sequence>MNQPVGVAADISGRSTGNRDPMLTFRDPAGELRLTAHHALRRIRPSAENETRAFLASGLRAELEQSGDLVRTQIASPDCHPCVSPDELWLEHPRIDPITYPWEWTSAQWLAAADLTLRIAQKAIASGWTLKDATPLNILFSGAKPILVDVLSFERRDPHASVWLAYGQFVRTFLFPLVAAKYLDWPLQATLFRRDGYEPNQIYRALPFLQRFNPALFDVVTLATLFERPGRTRQTPRKPSSVANPELATHILMKRIARLAKQIRHTAEPRSRSQWSEYTQTATHYQPAEADDKREFVKIVLQRCRPMRVLDLGANTGTFSLIAAGGGAEVVAIDVDAAALEVLWRAAATERFPITTVLANIARPTPAAGWLNREHFSLLDRLTGKFDMVLMLALIHHLILREQLPLAHIGDLCASLTRHWLVLEWVPPTDSMCQEWLRGRDELYGHFTEGDLLEAFARHFVVSDRCALANGRVLLLLERISHDASERIAGDARPEASLA</sequence>
<dbReference type="Gene3D" id="3.40.50.150">
    <property type="entry name" value="Vaccinia Virus protein VP39"/>
    <property type="match status" value="1"/>
</dbReference>
<dbReference type="SUPFAM" id="SSF53335">
    <property type="entry name" value="S-adenosyl-L-methionine-dependent methyltransferases"/>
    <property type="match status" value="1"/>
</dbReference>
<reference evidence="3" key="1">
    <citation type="submission" date="2018-02" db="EMBL/GenBank/DDBJ databases">
        <authorList>
            <person name="Hausmann B."/>
        </authorList>
    </citation>
    <scope>NUCLEOTIDE SEQUENCE [LARGE SCALE GENOMIC DNA]</scope>
    <source>
        <strain evidence="3">Peat soil MAG SbA5</strain>
    </source>
</reference>
<gene>
    <name evidence="2" type="ORF">SBA5_980016</name>
</gene>
<keyword evidence="2" id="KW-0489">Methyltransferase</keyword>
<dbReference type="Proteomes" id="UP000239735">
    <property type="component" value="Unassembled WGS sequence"/>
</dbReference>
<dbReference type="CDD" id="cd02440">
    <property type="entry name" value="AdoMet_MTases"/>
    <property type="match status" value="1"/>
</dbReference>